<dbReference type="FunFam" id="3.30.390.30:FF:000001">
    <property type="entry name" value="Dihydrolipoyl dehydrogenase"/>
    <property type="match status" value="1"/>
</dbReference>
<evidence type="ECO:0000259" key="11">
    <source>
        <dbReference type="Pfam" id="PF02852"/>
    </source>
</evidence>
<evidence type="ECO:0000256" key="8">
    <source>
        <dbReference type="PIRSR" id="PIRSR000350-3"/>
    </source>
</evidence>
<accession>Q3A1I4</accession>
<keyword evidence="5 10" id="KW-0560">Oxidoreductase</keyword>
<dbReference type="KEGG" id="pca:Pcar_2535"/>
<dbReference type="RefSeq" id="WP_011342309.1">
    <property type="nucleotide sequence ID" value="NC_007498.2"/>
</dbReference>
<keyword evidence="8" id="KW-0520">NAD</keyword>
<dbReference type="Gene3D" id="3.30.390.30">
    <property type="match status" value="1"/>
</dbReference>
<evidence type="ECO:0000259" key="12">
    <source>
        <dbReference type="Pfam" id="PF07992"/>
    </source>
</evidence>
<keyword evidence="7 10" id="KW-0676">Redox-active center</keyword>
<keyword evidence="14" id="KW-1185">Reference proteome</keyword>
<dbReference type="eggNOG" id="COG1249">
    <property type="taxonomic scope" value="Bacteria"/>
</dbReference>
<feature type="binding site" evidence="8">
    <location>
        <position position="339"/>
    </location>
    <ligand>
        <name>FAD</name>
        <dbReference type="ChEBI" id="CHEBI:57692"/>
    </ligand>
</feature>
<dbReference type="InterPro" id="IPR012999">
    <property type="entry name" value="Pyr_OxRdtase_I_AS"/>
</dbReference>
<dbReference type="InterPro" id="IPR004099">
    <property type="entry name" value="Pyr_nucl-diS_OxRdtase_dimer"/>
</dbReference>
<dbReference type="NCBIfam" id="NF004991">
    <property type="entry name" value="PRK06370.1-3"/>
    <property type="match status" value="1"/>
</dbReference>
<dbReference type="SUPFAM" id="SSF51905">
    <property type="entry name" value="FAD/NAD(P)-binding domain"/>
    <property type="match status" value="1"/>
</dbReference>
<evidence type="ECO:0000256" key="4">
    <source>
        <dbReference type="ARBA" id="ARBA00022857"/>
    </source>
</evidence>
<evidence type="ECO:0000256" key="5">
    <source>
        <dbReference type="ARBA" id="ARBA00023002"/>
    </source>
</evidence>
<keyword evidence="2 10" id="KW-0285">Flavoprotein</keyword>
<dbReference type="Pfam" id="PF02852">
    <property type="entry name" value="Pyr_redox_dim"/>
    <property type="match status" value="1"/>
</dbReference>
<evidence type="ECO:0000256" key="6">
    <source>
        <dbReference type="ARBA" id="ARBA00023157"/>
    </source>
</evidence>
<dbReference type="Gene3D" id="3.50.50.60">
    <property type="entry name" value="FAD/NAD(P)-binding domain"/>
    <property type="match status" value="2"/>
</dbReference>
<keyword evidence="6" id="KW-1015">Disulfide bond</keyword>
<keyword evidence="8" id="KW-0547">Nucleotide-binding</keyword>
<dbReference type="PRINTS" id="PR00368">
    <property type="entry name" value="FADPNR"/>
</dbReference>
<dbReference type="OrthoDB" id="9786429at2"/>
<name>Q3A1I4_SYNC1</name>
<evidence type="ECO:0000313" key="13">
    <source>
        <dbReference type="EMBL" id="ABA89773.1"/>
    </source>
</evidence>
<organism evidence="13 14">
    <name type="scientific">Syntrophotalea carbinolica (strain DSM 2380 / NBRC 103641 / GraBd1)</name>
    <name type="common">Pelobacter carbinolicus</name>
    <dbReference type="NCBI Taxonomy" id="338963"/>
    <lineage>
        <taxon>Bacteria</taxon>
        <taxon>Pseudomonadati</taxon>
        <taxon>Thermodesulfobacteriota</taxon>
        <taxon>Desulfuromonadia</taxon>
        <taxon>Desulfuromonadales</taxon>
        <taxon>Syntrophotaleaceae</taxon>
        <taxon>Syntrophotalea</taxon>
    </lineage>
</organism>
<proteinExistence type="inferred from homology"/>
<dbReference type="PROSITE" id="PS00076">
    <property type="entry name" value="PYRIDINE_REDOX_1"/>
    <property type="match status" value="1"/>
</dbReference>
<keyword evidence="4" id="KW-0521">NADP</keyword>
<dbReference type="InterPro" id="IPR023753">
    <property type="entry name" value="FAD/NAD-binding_dom"/>
</dbReference>
<dbReference type="PANTHER" id="PTHR43014">
    <property type="entry name" value="MERCURIC REDUCTASE"/>
    <property type="match status" value="1"/>
</dbReference>
<evidence type="ECO:0000256" key="1">
    <source>
        <dbReference type="ARBA" id="ARBA00007532"/>
    </source>
</evidence>
<comment type="cofactor">
    <cofactor evidence="8">
        <name>FAD</name>
        <dbReference type="ChEBI" id="CHEBI:57692"/>
    </cofactor>
    <text evidence="8">Binds 1 FAD per subunit.</text>
</comment>
<evidence type="ECO:0000256" key="3">
    <source>
        <dbReference type="ARBA" id="ARBA00022827"/>
    </source>
</evidence>
<dbReference type="Proteomes" id="UP000002534">
    <property type="component" value="Chromosome"/>
</dbReference>
<dbReference type="PIRSF" id="PIRSF000350">
    <property type="entry name" value="Mercury_reductase_MerA"/>
    <property type="match status" value="1"/>
</dbReference>
<dbReference type="GO" id="GO:0016668">
    <property type="term" value="F:oxidoreductase activity, acting on a sulfur group of donors, NAD(P) as acceptor"/>
    <property type="evidence" value="ECO:0007669"/>
    <property type="project" value="InterPro"/>
</dbReference>
<dbReference type="PANTHER" id="PTHR43014:SF2">
    <property type="entry name" value="MERCURIC REDUCTASE"/>
    <property type="match status" value="1"/>
</dbReference>
<dbReference type="EMBL" id="CP000142">
    <property type="protein sequence ID" value="ABA89773.1"/>
    <property type="molecule type" value="Genomic_DNA"/>
</dbReference>
<gene>
    <name evidence="13" type="primary">lpdA-4</name>
    <name evidence="13" type="ordered locus">Pcar_2535</name>
</gene>
<comment type="similarity">
    <text evidence="1 10">Belongs to the class-I pyridine nucleotide-disulfide oxidoreductase family.</text>
</comment>
<feature type="binding site" evidence="8">
    <location>
        <position position="298"/>
    </location>
    <ligand>
        <name>NAD(+)</name>
        <dbReference type="ChEBI" id="CHEBI:57540"/>
    </ligand>
</feature>
<dbReference type="HOGENOM" id="CLU_016755_1_2_7"/>
<dbReference type="InterPro" id="IPR001100">
    <property type="entry name" value="Pyr_nuc-diS_OxRdtase"/>
</dbReference>
<dbReference type="InterPro" id="IPR036188">
    <property type="entry name" value="FAD/NAD-bd_sf"/>
</dbReference>
<dbReference type="GO" id="GO:0003955">
    <property type="term" value="F:NAD(P)H dehydrogenase (quinone) activity"/>
    <property type="evidence" value="ECO:0007669"/>
    <property type="project" value="TreeGrafter"/>
</dbReference>
<dbReference type="Pfam" id="PF07992">
    <property type="entry name" value="Pyr_redox_2"/>
    <property type="match status" value="1"/>
</dbReference>
<evidence type="ECO:0000256" key="9">
    <source>
        <dbReference type="PIRSR" id="PIRSR000350-4"/>
    </source>
</evidence>
<feature type="domain" description="FAD/NAD(P)-binding" evidence="12">
    <location>
        <begin position="35"/>
        <end position="353"/>
    </location>
</feature>
<feature type="binding site" evidence="8">
    <location>
        <position position="147"/>
    </location>
    <ligand>
        <name>FAD</name>
        <dbReference type="ChEBI" id="CHEBI:57692"/>
    </ligand>
</feature>
<protein>
    <submittedName>
        <fullName evidence="13">Dihydrolipoamide dehydrogenase</fullName>
    </submittedName>
</protein>
<feature type="binding site" evidence="8">
    <location>
        <position position="81"/>
    </location>
    <ligand>
        <name>FAD</name>
        <dbReference type="ChEBI" id="CHEBI:57692"/>
    </ligand>
</feature>
<dbReference type="SMR" id="Q3A1I4"/>
<evidence type="ECO:0000313" key="14">
    <source>
        <dbReference type="Proteomes" id="UP000002534"/>
    </source>
</evidence>
<keyword evidence="3 8" id="KW-0274">FAD</keyword>
<feature type="disulfide bond" description="Redox-active" evidence="9">
    <location>
        <begin position="72"/>
        <end position="77"/>
    </location>
</feature>
<dbReference type="AlphaFoldDB" id="Q3A1I4"/>
<dbReference type="GO" id="GO:0050660">
    <property type="term" value="F:flavin adenine dinucleotide binding"/>
    <property type="evidence" value="ECO:0007669"/>
    <property type="project" value="TreeGrafter"/>
</dbReference>
<feature type="binding site" evidence="8">
    <location>
        <begin position="208"/>
        <end position="215"/>
    </location>
    <ligand>
        <name>NAD(+)</name>
        <dbReference type="ChEBI" id="CHEBI:57540"/>
    </ligand>
</feature>
<feature type="domain" description="Pyridine nucleotide-disulphide oxidoreductase dimerisation" evidence="11">
    <location>
        <begin position="374"/>
        <end position="482"/>
    </location>
</feature>
<dbReference type="FunFam" id="3.50.50.60:FF:000379">
    <property type="entry name" value="Mercuric reductase"/>
    <property type="match status" value="1"/>
</dbReference>
<dbReference type="SUPFAM" id="SSF55424">
    <property type="entry name" value="FAD/NAD-linked reductases, dimerisation (C-terminal) domain"/>
    <property type="match status" value="1"/>
</dbReference>
<dbReference type="STRING" id="338963.Pcar_2535"/>
<dbReference type="InterPro" id="IPR016156">
    <property type="entry name" value="FAD/NAD-linked_Rdtase_dimer_sf"/>
</dbReference>
<dbReference type="PRINTS" id="PR00411">
    <property type="entry name" value="PNDRDTASEI"/>
</dbReference>
<evidence type="ECO:0000256" key="7">
    <source>
        <dbReference type="ARBA" id="ARBA00023284"/>
    </source>
</evidence>
<sequence length="508" mass="54756">MFSGHNRPASTDAERIWIENVRPSDWTNPEPAPRYNLVVVGAGSAGLVTAAGAAGLGARVALIEKLNMGGDCLNFGCVPSKGLIRCGRAVSAARNAHRFGATGTDKVKADFTSAMAYMQEVRSAISQHDSARRFQQELGVDVFLGTGTFVSHDTLTVDGKPLRFRKAAICTGARASAPPIPGLEETGYLTNETVFSLNKRPSRLAIIGAGPIGCELAQAFARLGSQVTVLEYGSGALPREDRDAAALIEQAMIREGITLYFDCRTKQISRQGNTRNIDMDLPDGPRHIAVDDILVAAGRTPNVTGLGLEKAGVAFDPKTGIKVDRRLRTSNRRIFAAGDVCSPYKFTHTADAMARMLLANALFPGRQSTSSMVIPWVTYTSPEVAHVGLYEEQARQKGLAVTTLTVPLADTDRGLIDGETAGFARVHLKKNSDKILGATIVAEHAGEMIGEMALAISGGLGLGAIGRTIHPYPTQAEMMRKLADAYQRNRLTPRIKKLLNIWFRWQCR</sequence>
<reference evidence="14" key="1">
    <citation type="submission" date="2005-10" db="EMBL/GenBank/DDBJ databases">
        <title>Complete sequence of Pelobacter carbinolicus DSM 2380.</title>
        <authorList>
            <person name="Copeland A."/>
            <person name="Lucas S."/>
            <person name="Lapidus A."/>
            <person name="Barry K."/>
            <person name="Detter J.C."/>
            <person name="Glavina T."/>
            <person name="Hammon N."/>
            <person name="Israni S."/>
            <person name="Pitluck S."/>
            <person name="Chertkov O."/>
            <person name="Schmutz J."/>
            <person name="Larimer F."/>
            <person name="Land M."/>
            <person name="Kyrpides N."/>
            <person name="Ivanova N."/>
            <person name="Richardson P."/>
        </authorList>
    </citation>
    <scope>NUCLEOTIDE SEQUENCE [LARGE SCALE GENOMIC DNA]</scope>
    <source>
        <strain evidence="14">DSM 2380 / NBRC 103641 / GraBd1</strain>
    </source>
</reference>
<feature type="binding site" evidence="8">
    <location>
        <position position="231"/>
    </location>
    <ligand>
        <name>NAD(+)</name>
        <dbReference type="ChEBI" id="CHEBI:57540"/>
    </ligand>
</feature>
<evidence type="ECO:0000256" key="10">
    <source>
        <dbReference type="RuleBase" id="RU003691"/>
    </source>
</evidence>
<reference evidence="13 14" key="2">
    <citation type="journal article" date="2012" name="BMC Genomics">
        <title>The genome of Pelobacter carbinolicus reveals surprising metabolic capabilities and physiological features.</title>
        <authorList>
            <person name="Aklujkar M."/>
            <person name="Haveman S.A."/>
            <person name="Didonato R.Jr."/>
            <person name="Chertkov O."/>
            <person name="Han C.S."/>
            <person name="Land M.L."/>
            <person name="Brown P."/>
            <person name="Lovley D.R."/>
        </authorList>
    </citation>
    <scope>NUCLEOTIDE SEQUENCE [LARGE SCALE GENOMIC DNA]</scope>
    <source>
        <strain evidence="14">DSM 2380 / NBRC 103641 / GraBd1</strain>
    </source>
</reference>
<evidence type="ECO:0000256" key="2">
    <source>
        <dbReference type="ARBA" id="ARBA00022630"/>
    </source>
</evidence>